<evidence type="ECO:0000256" key="2">
    <source>
        <dbReference type="ARBA" id="ARBA00022692"/>
    </source>
</evidence>
<name>X0PYS0_RHOWR</name>
<feature type="transmembrane region" description="Helical" evidence="5">
    <location>
        <begin position="69"/>
        <end position="87"/>
    </location>
</feature>
<dbReference type="GO" id="GO:0016020">
    <property type="term" value="C:membrane"/>
    <property type="evidence" value="ECO:0007669"/>
    <property type="project" value="UniProtKB-SubCell"/>
</dbReference>
<keyword evidence="4 5" id="KW-0472">Membrane</keyword>
<keyword evidence="7" id="KW-1185">Reference proteome</keyword>
<evidence type="ECO:0000256" key="1">
    <source>
        <dbReference type="ARBA" id="ARBA00004141"/>
    </source>
</evidence>
<keyword evidence="3 5" id="KW-1133">Transmembrane helix</keyword>
<evidence type="ECO:0000313" key="6">
    <source>
        <dbReference type="EMBL" id="GAF43572.1"/>
    </source>
</evidence>
<accession>X0PYS0</accession>
<reference evidence="6 7" key="1">
    <citation type="submission" date="2014-02" db="EMBL/GenBank/DDBJ databases">
        <title>Whole genome shotgun sequence of Rhodococcus wratislaviensis NBRC 100605.</title>
        <authorList>
            <person name="Hosoyama A."/>
            <person name="Tsuchikane K."/>
            <person name="Yoshida I."/>
            <person name="Ohji S."/>
            <person name="Ichikawa N."/>
            <person name="Yamazoe A."/>
            <person name="Fujita N."/>
        </authorList>
    </citation>
    <scope>NUCLEOTIDE SEQUENCE [LARGE SCALE GENOMIC DNA]</scope>
    <source>
        <strain evidence="6 7">NBRC 100605</strain>
    </source>
</reference>
<feature type="transmembrane region" description="Helical" evidence="5">
    <location>
        <begin position="44"/>
        <end position="63"/>
    </location>
</feature>
<comment type="caution">
    <text evidence="6">The sequence shown here is derived from an EMBL/GenBank/DDBJ whole genome shotgun (WGS) entry which is preliminary data.</text>
</comment>
<evidence type="ECO:0000313" key="7">
    <source>
        <dbReference type="Proteomes" id="UP000019491"/>
    </source>
</evidence>
<gene>
    <name evidence="6" type="ORF">RW1_008_00050</name>
</gene>
<dbReference type="AlphaFoldDB" id="X0PYS0"/>
<dbReference type="EMBL" id="BAWF01000008">
    <property type="protein sequence ID" value="GAF43572.1"/>
    <property type="molecule type" value="Genomic_DNA"/>
</dbReference>
<dbReference type="Pfam" id="PF13564">
    <property type="entry name" value="DoxX_2"/>
    <property type="match status" value="1"/>
</dbReference>
<dbReference type="RefSeq" id="WP_037228473.1">
    <property type="nucleotide sequence ID" value="NZ_BAWF01000008.1"/>
</dbReference>
<dbReference type="OrthoDB" id="165191at2"/>
<evidence type="ECO:0008006" key="8">
    <source>
        <dbReference type="Google" id="ProtNLM"/>
    </source>
</evidence>
<protein>
    <recommendedName>
        <fullName evidence="8">DoxX family protein</fullName>
    </recommendedName>
</protein>
<evidence type="ECO:0000256" key="5">
    <source>
        <dbReference type="SAM" id="Phobius"/>
    </source>
</evidence>
<feature type="transmembrane region" description="Helical" evidence="5">
    <location>
        <begin position="6"/>
        <end position="24"/>
    </location>
</feature>
<organism evidence="6 7">
    <name type="scientific">Rhodococcus wratislaviensis NBRC 100605</name>
    <dbReference type="NCBI Taxonomy" id="1219028"/>
    <lineage>
        <taxon>Bacteria</taxon>
        <taxon>Bacillati</taxon>
        <taxon>Actinomycetota</taxon>
        <taxon>Actinomycetes</taxon>
        <taxon>Mycobacteriales</taxon>
        <taxon>Nocardiaceae</taxon>
        <taxon>Rhodococcus</taxon>
    </lineage>
</organism>
<dbReference type="Proteomes" id="UP000019491">
    <property type="component" value="Unassembled WGS sequence"/>
</dbReference>
<feature type="transmembrane region" description="Helical" evidence="5">
    <location>
        <begin position="94"/>
        <end position="113"/>
    </location>
</feature>
<sequence>MLIATVVVSIALAALLLVSGIGKLRRDPTQMATLTTVGFPQTRAWLLATAEFAGAMGLLLGLFWWPLGVAGAAGVIAYFIGATLAHVRVRDYKLAAPLTLLLLAVVALGLHSISA</sequence>
<dbReference type="InterPro" id="IPR032808">
    <property type="entry name" value="DoxX"/>
</dbReference>
<keyword evidence="2 5" id="KW-0812">Transmembrane</keyword>
<proteinExistence type="predicted"/>
<comment type="subcellular location">
    <subcellularLocation>
        <location evidence="1">Membrane</location>
        <topology evidence="1">Multi-pass membrane protein</topology>
    </subcellularLocation>
</comment>
<evidence type="ECO:0000256" key="3">
    <source>
        <dbReference type="ARBA" id="ARBA00022989"/>
    </source>
</evidence>
<evidence type="ECO:0000256" key="4">
    <source>
        <dbReference type="ARBA" id="ARBA00023136"/>
    </source>
</evidence>